<dbReference type="RefSeq" id="WP_284013330.1">
    <property type="nucleotide sequence ID" value="NZ_CP126156.1"/>
</dbReference>
<organism evidence="1 2">
    <name type="scientific">Halobaculum litoreum</name>
    <dbReference type="NCBI Taxonomy" id="3031998"/>
    <lineage>
        <taxon>Archaea</taxon>
        <taxon>Methanobacteriati</taxon>
        <taxon>Methanobacteriota</taxon>
        <taxon>Stenosarchaea group</taxon>
        <taxon>Halobacteria</taxon>
        <taxon>Halobacteriales</taxon>
        <taxon>Haloferacaceae</taxon>
        <taxon>Halobaculum</taxon>
    </lineage>
</organism>
<protein>
    <submittedName>
        <fullName evidence="1">DsrE family protein</fullName>
    </submittedName>
</protein>
<evidence type="ECO:0000313" key="2">
    <source>
        <dbReference type="Proteomes" id="UP001596368"/>
    </source>
</evidence>
<dbReference type="InterPro" id="IPR003787">
    <property type="entry name" value="Sulphur_relay_DsrE/F-like"/>
</dbReference>
<dbReference type="PANTHER" id="PTHR37691">
    <property type="entry name" value="BLR3518 PROTEIN"/>
    <property type="match status" value="1"/>
</dbReference>
<dbReference type="SUPFAM" id="SSF75169">
    <property type="entry name" value="DsrEFH-like"/>
    <property type="match status" value="1"/>
</dbReference>
<dbReference type="AlphaFoldDB" id="A0ABD5XQW2"/>
<dbReference type="Gene3D" id="3.40.1260.10">
    <property type="entry name" value="DsrEFH-like"/>
    <property type="match status" value="1"/>
</dbReference>
<dbReference type="Pfam" id="PF02635">
    <property type="entry name" value="DsrE"/>
    <property type="match status" value="1"/>
</dbReference>
<dbReference type="EMBL" id="JBHSZG010000001">
    <property type="protein sequence ID" value="MFC7137472.1"/>
    <property type="molecule type" value="Genomic_DNA"/>
</dbReference>
<dbReference type="InterPro" id="IPR027396">
    <property type="entry name" value="DsrEFH-like"/>
</dbReference>
<evidence type="ECO:0000313" key="1">
    <source>
        <dbReference type="EMBL" id="MFC7137472.1"/>
    </source>
</evidence>
<dbReference type="GeneID" id="81120462"/>
<name>A0ABD5XQW2_9EURY</name>
<sequence length="124" mass="12807">MRTALHCSAGDVDDRRHALANAANLLGDDTVALDALVVVFNGDGVGAVRADSPVADDVRGLLARTPEETAAPDAPTVEVCACGNSLAGRDIPADELVYGVDVVSSGMGELTRRQADGYAYIRVP</sequence>
<proteinExistence type="predicted"/>
<dbReference type="Proteomes" id="UP001596368">
    <property type="component" value="Unassembled WGS sequence"/>
</dbReference>
<reference evidence="1 2" key="1">
    <citation type="journal article" date="2019" name="Int. J. Syst. Evol. Microbiol.">
        <title>The Global Catalogue of Microorganisms (GCM) 10K type strain sequencing project: providing services to taxonomists for standard genome sequencing and annotation.</title>
        <authorList>
            <consortium name="The Broad Institute Genomics Platform"/>
            <consortium name="The Broad Institute Genome Sequencing Center for Infectious Disease"/>
            <person name="Wu L."/>
            <person name="Ma J."/>
        </authorList>
    </citation>
    <scope>NUCLEOTIDE SEQUENCE [LARGE SCALE GENOMIC DNA]</scope>
    <source>
        <strain evidence="1 2">DT92</strain>
    </source>
</reference>
<keyword evidence="2" id="KW-1185">Reference proteome</keyword>
<accession>A0ABD5XQW2</accession>
<dbReference type="PANTHER" id="PTHR37691:SF1">
    <property type="entry name" value="BLR3518 PROTEIN"/>
    <property type="match status" value="1"/>
</dbReference>
<comment type="caution">
    <text evidence="1">The sequence shown here is derived from an EMBL/GenBank/DDBJ whole genome shotgun (WGS) entry which is preliminary data.</text>
</comment>
<gene>
    <name evidence="1" type="ORF">ACFQRB_15615</name>
</gene>